<dbReference type="PROSITE" id="PS51257">
    <property type="entry name" value="PROKAR_LIPOPROTEIN"/>
    <property type="match status" value="1"/>
</dbReference>
<reference evidence="2" key="1">
    <citation type="submission" date="2022-10" db="EMBL/GenBank/DDBJ databases">
        <title>Hoeflea sp. G2-23, isolated from marine algae.</title>
        <authorList>
            <person name="Kristyanto S."/>
            <person name="Kim J.M."/>
            <person name="Jeon C.O."/>
        </authorList>
    </citation>
    <scope>NUCLEOTIDE SEQUENCE</scope>
    <source>
        <strain evidence="2">G2-23</strain>
    </source>
</reference>
<sequence length="162" mass="17165">MSDMMRLLGRMFSIAFGFFLGCVAAALAYVFLARLIVPADFGRIDELELTVTLAVGVLGVASIFARAVLLPALAIIAVFEFLRLRDWLSHALAGAMLALAIAGLPYVSGYSAGGTDTLEPAMLIAIRTACAIIGASVYWLLTGRNAGRWLPSERAGPVESDT</sequence>
<feature type="transmembrane region" description="Helical" evidence="1">
    <location>
        <begin position="52"/>
        <end position="79"/>
    </location>
</feature>
<gene>
    <name evidence="2" type="ORF">OEG84_14990</name>
</gene>
<keyword evidence="3" id="KW-1185">Reference proteome</keyword>
<name>A0ABT3ZB24_9HYPH</name>
<dbReference type="EMBL" id="JAOVZR010000001">
    <property type="protein sequence ID" value="MCY0148975.1"/>
    <property type="molecule type" value="Genomic_DNA"/>
</dbReference>
<keyword evidence="1" id="KW-1133">Transmembrane helix</keyword>
<evidence type="ECO:0000313" key="2">
    <source>
        <dbReference type="EMBL" id="MCY0148975.1"/>
    </source>
</evidence>
<keyword evidence="1" id="KW-0472">Membrane</keyword>
<feature type="transmembrane region" description="Helical" evidence="1">
    <location>
        <begin position="121"/>
        <end position="141"/>
    </location>
</feature>
<proteinExistence type="predicted"/>
<dbReference type="Proteomes" id="UP001073227">
    <property type="component" value="Unassembled WGS sequence"/>
</dbReference>
<dbReference type="RefSeq" id="WP_267654497.1">
    <property type="nucleotide sequence ID" value="NZ_JAOVZR010000001.1"/>
</dbReference>
<protein>
    <submittedName>
        <fullName evidence="2">Uncharacterized protein</fullName>
    </submittedName>
</protein>
<organism evidence="2 3">
    <name type="scientific">Hoeflea algicola</name>
    <dbReference type="NCBI Taxonomy" id="2983763"/>
    <lineage>
        <taxon>Bacteria</taxon>
        <taxon>Pseudomonadati</taxon>
        <taxon>Pseudomonadota</taxon>
        <taxon>Alphaproteobacteria</taxon>
        <taxon>Hyphomicrobiales</taxon>
        <taxon>Rhizobiaceae</taxon>
        <taxon>Hoeflea</taxon>
    </lineage>
</organism>
<comment type="caution">
    <text evidence="2">The sequence shown here is derived from an EMBL/GenBank/DDBJ whole genome shotgun (WGS) entry which is preliminary data.</text>
</comment>
<feature type="transmembrane region" description="Helical" evidence="1">
    <location>
        <begin position="91"/>
        <end position="109"/>
    </location>
</feature>
<keyword evidence="1" id="KW-0812">Transmembrane</keyword>
<evidence type="ECO:0000256" key="1">
    <source>
        <dbReference type="SAM" id="Phobius"/>
    </source>
</evidence>
<evidence type="ECO:0000313" key="3">
    <source>
        <dbReference type="Proteomes" id="UP001073227"/>
    </source>
</evidence>
<accession>A0ABT3ZB24</accession>